<name>A0ABV9CMR2_9ACTN</name>
<dbReference type="Gene3D" id="2.60.40.10">
    <property type="entry name" value="Immunoglobulins"/>
    <property type="match status" value="1"/>
</dbReference>
<keyword evidence="2 5" id="KW-0645">Protease</keyword>
<dbReference type="InterPro" id="IPR008969">
    <property type="entry name" value="CarboxyPept-like_regulatory"/>
</dbReference>
<keyword evidence="3 5" id="KW-0378">Hydrolase</keyword>
<evidence type="ECO:0000313" key="10">
    <source>
        <dbReference type="Proteomes" id="UP001596004"/>
    </source>
</evidence>
<evidence type="ECO:0000256" key="1">
    <source>
        <dbReference type="ARBA" id="ARBA00011073"/>
    </source>
</evidence>
<evidence type="ECO:0000313" key="9">
    <source>
        <dbReference type="EMBL" id="MFC4534130.1"/>
    </source>
</evidence>
<dbReference type="InterPro" id="IPR013783">
    <property type="entry name" value="Ig-like_fold"/>
</dbReference>
<keyword evidence="10" id="KW-1185">Reference proteome</keyword>
<evidence type="ECO:0000256" key="7">
    <source>
        <dbReference type="SAM" id="MobiDB-lite"/>
    </source>
</evidence>
<dbReference type="InterPro" id="IPR011659">
    <property type="entry name" value="WD40"/>
</dbReference>
<dbReference type="InterPro" id="IPR015500">
    <property type="entry name" value="Peptidase_S8_subtilisin-rel"/>
</dbReference>
<keyword evidence="4 5" id="KW-0720">Serine protease</keyword>
<organism evidence="9 10">
    <name type="scientific">Sphaerisporangium dianthi</name>
    <dbReference type="NCBI Taxonomy" id="1436120"/>
    <lineage>
        <taxon>Bacteria</taxon>
        <taxon>Bacillati</taxon>
        <taxon>Actinomycetota</taxon>
        <taxon>Actinomycetes</taxon>
        <taxon>Streptosporangiales</taxon>
        <taxon>Streptosporangiaceae</taxon>
        <taxon>Sphaerisporangium</taxon>
    </lineage>
</organism>
<dbReference type="Gene3D" id="3.40.50.200">
    <property type="entry name" value="Peptidase S8/S53 domain"/>
    <property type="match status" value="1"/>
</dbReference>
<feature type="region of interest" description="Disordered" evidence="7">
    <location>
        <begin position="580"/>
        <end position="601"/>
    </location>
</feature>
<dbReference type="InterPro" id="IPR023828">
    <property type="entry name" value="Peptidase_S8_Ser-AS"/>
</dbReference>
<dbReference type="PROSITE" id="PS00137">
    <property type="entry name" value="SUBTILASE_HIS"/>
    <property type="match status" value="1"/>
</dbReference>
<feature type="region of interest" description="Disordered" evidence="7">
    <location>
        <begin position="945"/>
        <end position="964"/>
    </location>
</feature>
<dbReference type="Gene3D" id="2.120.10.30">
    <property type="entry name" value="TolB, C-terminal domain"/>
    <property type="match status" value="1"/>
</dbReference>
<dbReference type="Pfam" id="PF00082">
    <property type="entry name" value="Peptidase_S8"/>
    <property type="match status" value="1"/>
</dbReference>
<dbReference type="PANTHER" id="PTHR43806">
    <property type="entry name" value="PEPTIDASE S8"/>
    <property type="match status" value="1"/>
</dbReference>
<dbReference type="PROSITE" id="PS51892">
    <property type="entry name" value="SUBTILASE"/>
    <property type="match status" value="1"/>
</dbReference>
<dbReference type="SUPFAM" id="SSF82171">
    <property type="entry name" value="DPP6 N-terminal domain-like"/>
    <property type="match status" value="1"/>
</dbReference>
<dbReference type="InterPro" id="IPR011042">
    <property type="entry name" value="6-blade_b-propeller_TolB-like"/>
</dbReference>
<dbReference type="Pfam" id="PF07676">
    <property type="entry name" value="PD40"/>
    <property type="match status" value="1"/>
</dbReference>
<feature type="active site" description="Charge relay system" evidence="5">
    <location>
        <position position="148"/>
    </location>
</feature>
<evidence type="ECO:0000256" key="6">
    <source>
        <dbReference type="RuleBase" id="RU003355"/>
    </source>
</evidence>
<dbReference type="SUPFAM" id="SSF52743">
    <property type="entry name" value="Subtilisin-like"/>
    <property type="match status" value="1"/>
</dbReference>
<feature type="active site" description="Charge relay system" evidence="5">
    <location>
        <position position="377"/>
    </location>
</feature>
<protein>
    <submittedName>
        <fullName evidence="9">S8 family serine peptidase</fullName>
    </submittedName>
</protein>
<dbReference type="Gene3D" id="2.60.40.1120">
    <property type="entry name" value="Carboxypeptidase-like, regulatory domain"/>
    <property type="match status" value="2"/>
</dbReference>
<evidence type="ECO:0000256" key="4">
    <source>
        <dbReference type="ARBA" id="ARBA00022825"/>
    </source>
</evidence>
<dbReference type="PROSITE" id="PS00138">
    <property type="entry name" value="SUBTILASE_SER"/>
    <property type="match status" value="1"/>
</dbReference>
<evidence type="ECO:0000256" key="3">
    <source>
        <dbReference type="ARBA" id="ARBA00022801"/>
    </source>
</evidence>
<dbReference type="PROSITE" id="PS00136">
    <property type="entry name" value="SUBTILASE_ASP"/>
    <property type="match status" value="1"/>
</dbReference>
<dbReference type="Pfam" id="PF13620">
    <property type="entry name" value="CarboxypepD_reg"/>
    <property type="match status" value="2"/>
</dbReference>
<dbReference type="PRINTS" id="PR00723">
    <property type="entry name" value="SUBTILISIN"/>
</dbReference>
<comment type="similarity">
    <text evidence="1 5 6">Belongs to the peptidase S8 family.</text>
</comment>
<accession>A0ABV9CMR2</accession>
<dbReference type="InterPro" id="IPR022398">
    <property type="entry name" value="Peptidase_S8_His-AS"/>
</dbReference>
<dbReference type="EMBL" id="JBHSFP010000020">
    <property type="protein sequence ID" value="MFC4534130.1"/>
    <property type="molecule type" value="Genomic_DNA"/>
</dbReference>
<evidence type="ECO:0000259" key="8">
    <source>
        <dbReference type="Pfam" id="PF00082"/>
    </source>
</evidence>
<dbReference type="InterPro" id="IPR000209">
    <property type="entry name" value="Peptidase_S8/S53_dom"/>
</dbReference>
<sequence>MNDTRARSDGRIEAVVVLGARPGLPPETSGPAKVREGLAGAAAAMQAPIARLVESQGDQVVNTFWLKNMVLVRAKPDTIEALADLALVDRVIPNFELKAPETKPADPAASRRAADAGEQTWGLTKIGADRVRSERKLDGHGVRVAVLDTGVDISHPDLTGKLATDDAADPAHPGGWIEFAEDGTPVPSTPHDSAYHGTHVAGTIAGGNASGTQIGVAPGVDLMAGLVIPGGKGTLAQVIAGMQWAIAPFDAHGRPAGKPADVVSMSLGGEGYADEMIEPARNIYRAGAFPSFAIGNECLPGGSSSPGNVYEAASVGATDSDDNVPEFSCGGTVNRNDWIDAPGDWPDSYIVPDISAPGVDVLSSMPGGEYGVLSGTSMATPHVSGAVALMLQARPELGVDETLNILEGTALADQRYGERPNSRYGAGRIDAYAAVAEAALTSGVRGTITDGKTRKPLAGVTVTRADNGRTVTTDAQGRFETRLTPGVYDLKLTRFGYRPASARVRVQANRFTDLRTALEQTRRGKISGTVVYGPTGSTVPGATVTVLGVPDRLAATTDLNGKYTISEVPEGDYRIAAVSPGVSRSDPQGVGVRGGKPQGRADIVLPRSPATERVSLAEGAGQGDNDSWWPKLSNDGGAVVFASMASNLVPDDTNDDLDVFVTDLRTGAIERVSVASDGTQADAFSLVPTLSGDGRYVGFSSGATNLVPGDTNGQTDAFAHDRQTGRTEMLSVASDGGLSDGLTSQPALSGDARYAAFNSDATNLVSGDTNGRTDVFVRDRQTGTTERVSAGQGGAESDGNSREQSISADGRFVAFESSATNLVAGDTNERIDVFVRDRQTGTTELVAAPEGIEPNSPIISADGRMVVYIGTGPKGWHIYRYDRQARTSTLVSAAPGGGPANDWSFAPAVSADGETVAFYSYATDLAGPDGNGRTDVYVRDMKAGKTERVSADPKGVDGDGSSELPALSGNGRYVAFQSTSANLTTGDTNRRSDVFVHDRTPGPEPRFALGELDVSPDAVRPGRPVRITAWVKNVGEKAGGYDAVLRVGDQVEQRQTVKVGAGKAVRLSFEVCRKVPGAYTVELGPLTGGFTVKAH</sequence>
<dbReference type="InterPro" id="IPR050131">
    <property type="entry name" value="Peptidase_S8_subtilisin-like"/>
</dbReference>
<dbReference type="InterPro" id="IPR036852">
    <property type="entry name" value="Peptidase_S8/S53_dom_sf"/>
</dbReference>
<feature type="compositionally biased region" description="Basic and acidic residues" evidence="7">
    <location>
        <begin position="945"/>
        <end position="957"/>
    </location>
</feature>
<feature type="region of interest" description="Disordered" evidence="7">
    <location>
        <begin position="778"/>
        <end position="806"/>
    </location>
</feature>
<evidence type="ECO:0000256" key="2">
    <source>
        <dbReference type="ARBA" id="ARBA00022670"/>
    </source>
</evidence>
<dbReference type="PANTHER" id="PTHR43806:SF11">
    <property type="entry name" value="CEREVISIN-RELATED"/>
    <property type="match status" value="1"/>
</dbReference>
<feature type="domain" description="Peptidase S8/S53" evidence="8">
    <location>
        <begin position="139"/>
        <end position="427"/>
    </location>
</feature>
<feature type="active site" description="Charge relay system" evidence="5">
    <location>
        <position position="196"/>
    </location>
</feature>
<dbReference type="SUPFAM" id="SSF49464">
    <property type="entry name" value="Carboxypeptidase regulatory domain-like"/>
    <property type="match status" value="2"/>
</dbReference>
<dbReference type="Proteomes" id="UP001596004">
    <property type="component" value="Unassembled WGS sequence"/>
</dbReference>
<reference evidence="10" key="1">
    <citation type="journal article" date="2019" name="Int. J. Syst. Evol. Microbiol.">
        <title>The Global Catalogue of Microorganisms (GCM) 10K type strain sequencing project: providing services to taxonomists for standard genome sequencing and annotation.</title>
        <authorList>
            <consortium name="The Broad Institute Genomics Platform"/>
            <consortium name="The Broad Institute Genome Sequencing Center for Infectious Disease"/>
            <person name="Wu L."/>
            <person name="Ma J."/>
        </authorList>
    </citation>
    <scope>NUCLEOTIDE SEQUENCE [LARGE SCALE GENOMIC DNA]</scope>
    <source>
        <strain evidence="10">CGMCC 4.7132</strain>
    </source>
</reference>
<comment type="caution">
    <text evidence="9">The sequence shown here is derived from an EMBL/GenBank/DDBJ whole genome shotgun (WGS) entry which is preliminary data.</text>
</comment>
<dbReference type="InterPro" id="IPR023827">
    <property type="entry name" value="Peptidase_S8_Asp-AS"/>
</dbReference>
<evidence type="ECO:0000256" key="5">
    <source>
        <dbReference type="PROSITE-ProRule" id="PRU01240"/>
    </source>
</evidence>
<proteinExistence type="inferred from homology"/>
<gene>
    <name evidence="9" type="ORF">ACFO60_25495</name>
</gene>